<protein>
    <submittedName>
        <fullName evidence="1">Uncharacterized protein</fullName>
    </submittedName>
</protein>
<reference evidence="1" key="1">
    <citation type="journal article" date="2021" name="Environ. Microbiol.">
        <title>Gene family expansions and transcriptome signatures uncover fungal adaptations to wood decay.</title>
        <authorList>
            <person name="Hage H."/>
            <person name="Miyauchi S."/>
            <person name="Viragh M."/>
            <person name="Drula E."/>
            <person name="Min B."/>
            <person name="Chaduli D."/>
            <person name="Navarro D."/>
            <person name="Favel A."/>
            <person name="Norest M."/>
            <person name="Lesage-Meessen L."/>
            <person name="Balint B."/>
            <person name="Merenyi Z."/>
            <person name="de Eugenio L."/>
            <person name="Morin E."/>
            <person name="Martinez A.T."/>
            <person name="Baldrian P."/>
            <person name="Stursova M."/>
            <person name="Martinez M.J."/>
            <person name="Novotny C."/>
            <person name="Magnuson J.K."/>
            <person name="Spatafora J.W."/>
            <person name="Maurice S."/>
            <person name="Pangilinan J."/>
            <person name="Andreopoulos W."/>
            <person name="LaButti K."/>
            <person name="Hundley H."/>
            <person name="Na H."/>
            <person name="Kuo A."/>
            <person name="Barry K."/>
            <person name="Lipzen A."/>
            <person name="Henrissat B."/>
            <person name="Riley R."/>
            <person name="Ahrendt S."/>
            <person name="Nagy L.G."/>
            <person name="Grigoriev I.V."/>
            <person name="Martin F."/>
            <person name="Rosso M.N."/>
        </authorList>
    </citation>
    <scope>NUCLEOTIDE SEQUENCE</scope>
    <source>
        <strain evidence="1">CBS 384.51</strain>
    </source>
</reference>
<gene>
    <name evidence="1" type="ORF">BDY19DRAFT_898485</name>
</gene>
<evidence type="ECO:0000313" key="1">
    <source>
        <dbReference type="EMBL" id="KAI0084459.1"/>
    </source>
</evidence>
<keyword evidence="2" id="KW-1185">Reference proteome</keyword>
<organism evidence="1 2">
    <name type="scientific">Irpex rosettiformis</name>
    <dbReference type="NCBI Taxonomy" id="378272"/>
    <lineage>
        <taxon>Eukaryota</taxon>
        <taxon>Fungi</taxon>
        <taxon>Dikarya</taxon>
        <taxon>Basidiomycota</taxon>
        <taxon>Agaricomycotina</taxon>
        <taxon>Agaricomycetes</taxon>
        <taxon>Polyporales</taxon>
        <taxon>Irpicaceae</taxon>
        <taxon>Irpex</taxon>
    </lineage>
</organism>
<evidence type="ECO:0000313" key="2">
    <source>
        <dbReference type="Proteomes" id="UP001055072"/>
    </source>
</evidence>
<accession>A0ACB8TRK3</accession>
<dbReference type="Proteomes" id="UP001055072">
    <property type="component" value="Unassembled WGS sequence"/>
</dbReference>
<sequence length="114" mass="13141">MEHGCLAVAMVQRQVMIVQASRSHSSRETWLDVHTFMPFGSNVFLPSPVPEARIPSSDVLTIFTMNDKLTTESIFGNDMLEVSPRAYKEFLELSSRTQKKYERLFAVWSKKSRR</sequence>
<name>A0ACB8TRK3_9APHY</name>
<dbReference type="EMBL" id="MU274942">
    <property type="protein sequence ID" value="KAI0084459.1"/>
    <property type="molecule type" value="Genomic_DNA"/>
</dbReference>
<comment type="caution">
    <text evidence="1">The sequence shown here is derived from an EMBL/GenBank/DDBJ whole genome shotgun (WGS) entry which is preliminary data.</text>
</comment>
<proteinExistence type="predicted"/>